<protein>
    <recommendedName>
        <fullName evidence="5">CRAL-TRIO domain-containing protein</fullName>
    </recommendedName>
</protein>
<reference evidence="3" key="1">
    <citation type="submission" date="2023-03" db="EMBL/GenBank/DDBJ databases">
        <title>Massive genome expansion in bonnet fungi (Mycena s.s.) driven by repeated elements and novel gene families across ecological guilds.</title>
        <authorList>
            <consortium name="Lawrence Berkeley National Laboratory"/>
            <person name="Harder C.B."/>
            <person name="Miyauchi S."/>
            <person name="Viragh M."/>
            <person name="Kuo A."/>
            <person name="Thoen E."/>
            <person name="Andreopoulos B."/>
            <person name="Lu D."/>
            <person name="Skrede I."/>
            <person name="Drula E."/>
            <person name="Henrissat B."/>
            <person name="Morin E."/>
            <person name="Kohler A."/>
            <person name="Barry K."/>
            <person name="LaButti K."/>
            <person name="Morin E."/>
            <person name="Salamov A."/>
            <person name="Lipzen A."/>
            <person name="Mereny Z."/>
            <person name="Hegedus B."/>
            <person name="Baldrian P."/>
            <person name="Stursova M."/>
            <person name="Weitz H."/>
            <person name="Taylor A."/>
            <person name="Grigoriev I.V."/>
            <person name="Nagy L.G."/>
            <person name="Martin F."/>
            <person name="Kauserud H."/>
        </authorList>
    </citation>
    <scope>NUCLEOTIDE SEQUENCE</scope>
    <source>
        <strain evidence="3">CBHHK002</strain>
    </source>
</reference>
<evidence type="ECO:0000313" key="3">
    <source>
        <dbReference type="EMBL" id="KAJ7331060.1"/>
    </source>
</evidence>
<dbReference type="InterPro" id="IPR011074">
    <property type="entry name" value="CRAL/TRIO_N_dom"/>
</dbReference>
<dbReference type="PANTHER" id="PTHR45824">
    <property type="entry name" value="GH16843P"/>
    <property type="match status" value="1"/>
</dbReference>
<sequence length="149" mass="17659">MMFQYTNSLRLPARDAYYPLERQRLDLPDTLPRYLRAAKWQLDDAKKRIKSTIEWRRSYQPDLIAAKEVRLESETGILILNGFDNEGRPILYRQIRHLVWGLERARDLMPPGQESLVIIVDYKSTTLRTKPVHQRRTEGQIVVFGMFWG</sequence>
<dbReference type="InterPro" id="IPR036273">
    <property type="entry name" value="CRAL/TRIO_N_dom_sf"/>
</dbReference>
<dbReference type="Pfam" id="PF03765">
    <property type="entry name" value="CRAL_TRIO_N"/>
    <property type="match status" value="1"/>
</dbReference>
<gene>
    <name evidence="3" type="ORF">DFH08DRAFT_966802</name>
</gene>
<dbReference type="AlphaFoldDB" id="A0AAD6ZPB4"/>
<dbReference type="InterPro" id="IPR052578">
    <property type="entry name" value="PI_Transfer_CRAL-TRIO"/>
</dbReference>
<dbReference type="EMBL" id="JARIHO010000036">
    <property type="protein sequence ID" value="KAJ7331060.1"/>
    <property type="molecule type" value="Genomic_DNA"/>
</dbReference>
<dbReference type="InterPro" id="IPR001251">
    <property type="entry name" value="CRAL-TRIO_dom"/>
</dbReference>
<accession>A0AAD6ZPB4</accession>
<dbReference type="PANTHER" id="PTHR45824:SF29">
    <property type="entry name" value="GH16843P"/>
    <property type="match status" value="1"/>
</dbReference>
<keyword evidence="4" id="KW-1185">Reference proteome</keyword>
<dbReference type="Proteomes" id="UP001218218">
    <property type="component" value="Unassembled WGS sequence"/>
</dbReference>
<dbReference type="InterPro" id="IPR036865">
    <property type="entry name" value="CRAL-TRIO_dom_sf"/>
</dbReference>
<dbReference type="GO" id="GO:0008526">
    <property type="term" value="F:phosphatidylinositol transfer activity"/>
    <property type="evidence" value="ECO:0007669"/>
    <property type="project" value="TreeGrafter"/>
</dbReference>
<evidence type="ECO:0008006" key="5">
    <source>
        <dbReference type="Google" id="ProtNLM"/>
    </source>
</evidence>
<evidence type="ECO:0000259" key="2">
    <source>
        <dbReference type="Pfam" id="PF03765"/>
    </source>
</evidence>
<comment type="caution">
    <text evidence="3">The sequence shown here is derived from an EMBL/GenBank/DDBJ whole genome shotgun (WGS) entry which is preliminary data.</text>
</comment>
<evidence type="ECO:0000313" key="4">
    <source>
        <dbReference type="Proteomes" id="UP001218218"/>
    </source>
</evidence>
<organism evidence="3 4">
    <name type="scientific">Mycena albidolilacea</name>
    <dbReference type="NCBI Taxonomy" id="1033008"/>
    <lineage>
        <taxon>Eukaryota</taxon>
        <taxon>Fungi</taxon>
        <taxon>Dikarya</taxon>
        <taxon>Basidiomycota</taxon>
        <taxon>Agaricomycotina</taxon>
        <taxon>Agaricomycetes</taxon>
        <taxon>Agaricomycetidae</taxon>
        <taxon>Agaricales</taxon>
        <taxon>Marasmiineae</taxon>
        <taxon>Mycenaceae</taxon>
        <taxon>Mycena</taxon>
    </lineage>
</organism>
<dbReference type="Pfam" id="PF00650">
    <property type="entry name" value="CRAL_TRIO"/>
    <property type="match status" value="1"/>
</dbReference>
<dbReference type="Gene3D" id="3.40.525.10">
    <property type="entry name" value="CRAL-TRIO lipid binding domain"/>
    <property type="match status" value="1"/>
</dbReference>
<evidence type="ECO:0000259" key="1">
    <source>
        <dbReference type="Pfam" id="PF00650"/>
    </source>
</evidence>
<dbReference type="SUPFAM" id="SSF52087">
    <property type="entry name" value="CRAL/TRIO domain"/>
    <property type="match status" value="1"/>
</dbReference>
<feature type="domain" description="CRAL/TRIO N-terminal" evidence="2">
    <location>
        <begin position="29"/>
        <end position="51"/>
    </location>
</feature>
<proteinExistence type="predicted"/>
<feature type="domain" description="CRAL-TRIO" evidence="1">
    <location>
        <begin position="74"/>
        <end position="128"/>
    </location>
</feature>
<dbReference type="SUPFAM" id="SSF46938">
    <property type="entry name" value="CRAL/TRIO N-terminal domain"/>
    <property type="match status" value="1"/>
</dbReference>
<name>A0AAD6ZPB4_9AGAR</name>